<evidence type="ECO:0000313" key="4">
    <source>
        <dbReference type="Proteomes" id="UP000178656"/>
    </source>
</evidence>
<evidence type="ECO:0000313" key="3">
    <source>
        <dbReference type="EMBL" id="OGF35477.1"/>
    </source>
</evidence>
<feature type="signal peptide" evidence="2">
    <location>
        <begin position="1"/>
        <end position="21"/>
    </location>
</feature>
<keyword evidence="1" id="KW-1133">Transmembrane helix</keyword>
<organism evidence="3 4">
    <name type="scientific">Candidatus Falkowbacteria bacterium RIFOXYC2_FULL_48_21</name>
    <dbReference type="NCBI Taxonomy" id="1798005"/>
    <lineage>
        <taxon>Bacteria</taxon>
        <taxon>Candidatus Falkowiibacteriota</taxon>
    </lineage>
</organism>
<evidence type="ECO:0000256" key="2">
    <source>
        <dbReference type="SAM" id="SignalP"/>
    </source>
</evidence>
<dbReference type="AlphaFoldDB" id="A0A1F5T937"/>
<feature type="transmembrane region" description="Helical" evidence="1">
    <location>
        <begin position="166"/>
        <end position="185"/>
    </location>
</feature>
<dbReference type="InterPro" id="IPR012507">
    <property type="entry name" value="YibE_F"/>
</dbReference>
<evidence type="ECO:0008006" key="5">
    <source>
        <dbReference type="Google" id="ProtNLM"/>
    </source>
</evidence>
<dbReference type="Pfam" id="PF07907">
    <property type="entry name" value="YibE_F"/>
    <property type="match status" value="1"/>
</dbReference>
<proteinExistence type="predicted"/>
<dbReference type="PANTHER" id="PTHR41771:SF1">
    <property type="entry name" value="MEMBRANE PROTEIN"/>
    <property type="match status" value="1"/>
</dbReference>
<feature type="transmembrane region" description="Helical" evidence="1">
    <location>
        <begin position="300"/>
        <end position="318"/>
    </location>
</feature>
<dbReference type="EMBL" id="MFGM01000049">
    <property type="protein sequence ID" value="OGF35477.1"/>
    <property type="molecule type" value="Genomic_DNA"/>
</dbReference>
<evidence type="ECO:0000256" key="1">
    <source>
        <dbReference type="SAM" id="Phobius"/>
    </source>
</evidence>
<feature type="transmembrane region" description="Helical" evidence="1">
    <location>
        <begin position="140"/>
        <end position="160"/>
    </location>
</feature>
<dbReference type="Proteomes" id="UP000178656">
    <property type="component" value="Unassembled WGS sequence"/>
</dbReference>
<keyword evidence="1" id="KW-0812">Transmembrane</keyword>
<feature type="transmembrane region" description="Helical" evidence="1">
    <location>
        <begin position="241"/>
        <end position="260"/>
    </location>
</feature>
<feature type="chain" id="PRO_5009521349" description="YibE/F family protein" evidence="2">
    <location>
        <begin position="22"/>
        <end position="370"/>
    </location>
</feature>
<feature type="transmembrane region" description="Helical" evidence="1">
    <location>
        <begin position="192"/>
        <end position="212"/>
    </location>
</feature>
<keyword evidence="2" id="KW-0732">Signal</keyword>
<feature type="transmembrane region" description="Helical" evidence="1">
    <location>
        <begin position="338"/>
        <end position="363"/>
    </location>
</feature>
<dbReference type="PANTHER" id="PTHR41771">
    <property type="entry name" value="MEMBRANE PROTEIN-RELATED"/>
    <property type="match status" value="1"/>
</dbReference>
<feature type="transmembrane region" description="Helical" evidence="1">
    <location>
        <begin position="116"/>
        <end position="133"/>
    </location>
</feature>
<sequence length="370" mass="40224">MKKIFFLTLIFLTLPTVAVFAQDVAIENQTFEAKVLKIVTERTIEREDGSTAVQQDLLLRGLDGSWQDKEVQAKGIGDIDVVKGVVAKVGDKVVVQASGDADGNVTFVVTDHVRRGWLYFLFLLFAVVAYIIGKRKGLKALASLIVTFFIIMWFIVPRILAGASPLGTSIFGALIILAAIIYITWGISRKSHIAFISIFFSLILTGVLSIIFTKLTHLTGLAQEEAMVLIGLSRQAIDFEGLLLAGIIIGTLGVLDDIVVSQVSAVEQLKMTDPNLNPKQLFTRAISVGIDHISSMTNTLFLAYAGAALPLLLLFSVKSEPFVTFAQVLNNELIATEIVRTLTGSIGLILAVPICTLLAVYFIKVNDKKV</sequence>
<name>A0A1F5T937_9BACT</name>
<comment type="caution">
    <text evidence="3">The sequence shown here is derived from an EMBL/GenBank/DDBJ whole genome shotgun (WGS) entry which is preliminary data.</text>
</comment>
<gene>
    <name evidence="3" type="ORF">A2482_01455</name>
</gene>
<keyword evidence="1" id="KW-0472">Membrane</keyword>
<accession>A0A1F5T937</accession>
<protein>
    <recommendedName>
        <fullName evidence="5">YibE/F family protein</fullName>
    </recommendedName>
</protein>
<reference evidence="3 4" key="1">
    <citation type="journal article" date="2016" name="Nat. Commun.">
        <title>Thousands of microbial genomes shed light on interconnected biogeochemical processes in an aquifer system.</title>
        <authorList>
            <person name="Anantharaman K."/>
            <person name="Brown C.T."/>
            <person name="Hug L.A."/>
            <person name="Sharon I."/>
            <person name="Castelle C.J."/>
            <person name="Probst A.J."/>
            <person name="Thomas B.C."/>
            <person name="Singh A."/>
            <person name="Wilkins M.J."/>
            <person name="Karaoz U."/>
            <person name="Brodie E.L."/>
            <person name="Williams K.H."/>
            <person name="Hubbard S.S."/>
            <person name="Banfield J.F."/>
        </authorList>
    </citation>
    <scope>NUCLEOTIDE SEQUENCE [LARGE SCALE GENOMIC DNA]</scope>
</reference>